<dbReference type="InterPro" id="IPR001610">
    <property type="entry name" value="PAC"/>
</dbReference>
<dbReference type="CDD" id="cd00130">
    <property type="entry name" value="PAS"/>
    <property type="match status" value="4"/>
</dbReference>
<dbReference type="InterPro" id="IPR035965">
    <property type="entry name" value="PAS-like_dom_sf"/>
</dbReference>
<feature type="domain" description="PAS" evidence="10">
    <location>
        <begin position="291"/>
        <end position="364"/>
    </location>
</feature>
<dbReference type="PROSITE" id="PS50113">
    <property type="entry name" value="PAC"/>
    <property type="match status" value="2"/>
</dbReference>
<dbReference type="SMART" id="SM00086">
    <property type="entry name" value="PAC"/>
    <property type="match status" value="4"/>
</dbReference>
<dbReference type="AlphaFoldDB" id="A0A290Q8J9"/>
<dbReference type="Pfam" id="PF02518">
    <property type="entry name" value="HATPase_c"/>
    <property type="match status" value="1"/>
</dbReference>
<dbReference type="GO" id="GO:0006355">
    <property type="term" value="P:regulation of DNA-templated transcription"/>
    <property type="evidence" value="ECO:0007669"/>
    <property type="project" value="InterPro"/>
</dbReference>
<dbReference type="Pfam" id="PF07568">
    <property type="entry name" value="HisKA_2"/>
    <property type="match status" value="1"/>
</dbReference>
<evidence type="ECO:0000259" key="9">
    <source>
        <dbReference type="PROSITE" id="PS50109"/>
    </source>
</evidence>
<evidence type="ECO:0000256" key="5">
    <source>
        <dbReference type="ARBA" id="ARBA00022741"/>
    </source>
</evidence>
<evidence type="ECO:0000256" key="2">
    <source>
        <dbReference type="ARBA" id="ARBA00012438"/>
    </source>
</evidence>
<keyword evidence="4" id="KW-0808">Transferase</keyword>
<dbReference type="PANTHER" id="PTHR41523">
    <property type="entry name" value="TWO-COMPONENT SYSTEM SENSOR PROTEIN"/>
    <property type="match status" value="1"/>
</dbReference>
<feature type="domain" description="PAC" evidence="11">
    <location>
        <begin position="363"/>
        <end position="419"/>
    </location>
</feature>
<dbReference type="SUPFAM" id="SSF55785">
    <property type="entry name" value="PYP-like sensor domain (PAS domain)"/>
    <property type="match status" value="4"/>
</dbReference>
<evidence type="ECO:0000256" key="4">
    <source>
        <dbReference type="ARBA" id="ARBA00022679"/>
    </source>
</evidence>
<keyword evidence="13" id="KW-1185">Reference proteome</keyword>
<sequence length="1051" mass="116817">MPASTADNPSHDSDYRDIASLAASLCDAPMALIMMRTGEEYTVVATHGLSVTPELRAAGFCARTLAGSAPVFSLSDATADPAFRDAVCVRSEPGIRFYAGAKLTRAPGDVLGTICVLDRRVRSLSPSQENALTTLSRQIVNRAELTRMLTLRESETDRLRLALDRSETLQGIINQSGFIALRRRLSPGWPVDFVSENVTEFGLSPADLLDRTSEQLDFLHPDDRARIAAERAQFLASTATALTQRYRLVVPGQPIRWIDDVTRIVHPACGSEPRLQSVLHDVTVAVARKQHLHLMDQALKACNNGIVIVDAQHPDRPVIQVNPAFERITGYSPHEVLGRNCRFLQGNDHDQPALHELRAALASDTPCRVILRNYRKDGTLFWNELDISPVRSEHGLVTHFIGVQTDVTSRIQIEELLQRRDAIHQAASYAAEILLNASDYAAALPLALEQIGQATRADHVAVWRQHHGFAGSPLLSLDTLWGSDSQPSSRAALRDLLFENNAGWSSADALRQGRPVQNRRDACPPAEKSLWLALGAHSFVALPIFAGPGRFWGMMSIGFKNDSPPWPAQKIDALLSTTRVLGAVLLNRSTARAHLDSETRYRSLVSNLKEAVFQTDEAGFWTFLNPAWEEITGYSVAESLDTLFLNYVHPDDRDRNNELFLPLIERKKDYCRHEVRYLTKDGGYRWLEVFARLVLDDDERIRGTAGTLHDITERKLAEEDLGKQRAAIEAAIDGVAILDSKGCFTYLNTIHLELFGYTKTSELRGQSWRTLYTDDEVRRLEDAAFPALIQDGKWRGIATARRRDGTTFAEELSLTQIRDGGLVCVCRDITDRLRAEETIRTSLAEKEVLLKEIHHRVKNNMQIISSLLNLQLGHLHDETSRRLFAESQGRIASMALIHEKLYQSSDLGHIDFADYLRDLTENLVAAFGVSTRGIAFDLHVASIELGIDTAIPCGLIVNELVSNACKHAFAPGTPGRIEISLTRASADQFRLVVRDNGRGIPADFDLRQTKSLGMQLVKTLVRQLRGDLQIEPGPGAAFAITFREISRKTPA</sequence>
<dbReference type="KEGG" id="vbh:CMV30_14295"/>
<dbReference type="InterPro" id="IPR005467">
    <property type="entry name" value="His_kinase_dom"/>
</dbReference>
<dbReference type="GO" id="GO:0005524">
    <property type="term" value="F:ATP binding"/>
    <property type="evidence" value="ECO:0007669"/>
    <property type="project" value="UniProtKB-KW"/>
</dbReference>
<name>A0A290Q8J9_9BACT</name>
<feature type="domain" description="PAS" evidence="10">
    <location>
        <begin position="201"/>
        <end position="238"/>
    </location>
</feature>
<dbReference type="EC" id="2.7.13.3" evidence="2"/>
<dbReference type="SMART" id="SM00065">
    <property type="entry name" value="GAF"/>
    <property type="match status" value="2"/>
</dbReference>
<dbReference type="Pfam" id="PF01590">
    <property type="entry name" value="GAF"/>
    <property type="match status" value="2"/>
</dbReference>
<keyword evidence="3" id="KW-0597">Phosphoprotein</keyword>
<dbReference type="NCBIfam" id="TIGR00229">
    <property type="entry name" value="sensory_box"/>
    <property type="match status" value="3"/>
</dbReference>
<dbReference type="GO" id="GO:0004673">
    <property type="term" value="F:protein histidine kinase activity"/>
    <property type="evidence" value="ECO:0007669"/>
    <property type="project" value="UniProtKB-EC"/>
</dbReference>
<dbReference type="PROSITE" id="PS50112">
    <property type="entry name" value="PAS"/>
    <property type="match status" value="4"/>
</dbReference>
<dbReference type="InterPro" id="IPR003018">
    <property type="entry name" value="GAF"/>
</dbReference>
<dbReference type="InterPro" id="IPR029016">
    <property type="entry name" value="GAF-like_dom_sf"/>
</dbReference>
<gene>
    <name evidence="12" type="ORF">CMV30_14295</name>
</gene>
<dbReference type="Pfam" id="PF13426">
    <property type="entry name" value="PAS_9"/>
    <property type="match status" value="2"/>
</dbReference>
<dbReference type="Pfam" id="PF00989">
    <property type="entry name" value="PAS"/>
    <property type="match status" value="1"/>
</dbReference>
<accession>A0A290Q8J9</accession>
<feature type="domain" description="PAS" evidence="10">
    <location>
        <begin position="720"/>
        <end position="792"/>
    </location>
</feature>
<dbReference type="PROSITE" id="PS50109">
    <property type="entry name" value="HIS_KIN"/>
    <property type="match status" value="1"/>
</dbReference>
<keyword evidence="7" id="KW-0067">ATP-binding</keyword>
<dbReference type="Gene3D" id="3.30.450.40">
    <property type="match status" value="2"/>
</dbReference>
<feature type="domain" description="PAC" evidence="11">
    <location>
        <begin position="671"/>
        <end position="723"/>
    </location>
</feature>
<dbReference type="PANTHER" id="PTHR41523:SF8">
    <property type="entry name" value="ETHYLENE RESPONSE SENSOR PROTEIN"/>
    <property type="match status" value="1"/>
</dbReference>
<dbReference type="SUPFAM" id="SSF55781">
    <property type="entry name" value="GAF domain-like"/>
    <property type="match status" value="2"/>
</dbReference>
<evidence type="ECO:0000256" key="1">
    <source>
        <dbReference type="ARBA" id="ARBA00000085"/>
    </source>
</evidence>
<evidence type="ECO:0000256" key="7">
    <source>
        <dbReference type="ARBA" id="ARBA00022840"/>
    </source>
</evidence>
<dbReference type="InterPro" id="IPR000014">
    <property type="entry name" value="PAS"/>
</dbReference>
<dbReference type="EMBL" id="CP023344">
    <property type="protein sequence ID" value="ATC65035.1"/>
    <property type="molecule type" value="Genomic_DNA"/>
</dbReference>
<dbReference type="SUPFAM" id="SSF55874">
    <property type="entry name" value="ATPase domain of HSP90 chaperone/DNA topoisomerase II/histidine kinase"/>
    <property type="match status" value="1"/>
</dbReference>
<evidence type="ECO:0000256" key="3">
    <source>
        <dbReference type="ARBA" id="ARBA00022553"/>
    </source>
</evidence>
<evidence type="ECO:0000256" key="8">
    <source>
        <dbReference type="ARBA" id="ARBA00023026"/>
    </source>
</evidence>
<dbReference type="SMART" id="SM00091">
    <property type="entry name" value="PAS"/>
    <property type="match status" value="4"/>
</dbReference>
<dbReference type="InterPro" id="IPR011495">
    <property type="entry name" value="Sig_transdc_His_kin_sub2_dim/P"/>
</dbReference>
<evidence type="ECO:0000259" key="11">
    <source>
        <dbReference type="PROSITE" id="PS50113"/>
    </source>
</evidence>
<dbReference type="InterPro" id="IPR036890">
    <property type="entry name" value="HATPase_C_sf"/>
</dbReference>
<reference evidence="12 13" key="1">
    <citation type="submission" date="2017-09" db="EMBL/GenBank/DDBJ databases">
        <title>Complete genome sequence of Verrucomicrobial strain HZ-65, isolated from freshwater.</title>
        <authorList>
            <person name="Choi A."/>
        </authorList>
    </citation>
    <scope>NUCLEOTIDE SEQUENCE [LARGE SCALE GENOMIC DNA]</scope>
    <source>
        <strain evidence="12 13">HZ-65</strain>
    </source>
</reference>
<dbReference type="Proteomes" id="UP000217265">
    <property type="component" value="Chromosome"/>
</dbReference>
<keyword evidence="5" id="KW-0547">Nucleotide-binding</keyword>
<dbReference type="InterPro" id="IPR000700">
    <property type="entry name" value="PAS-assoc_C"/>
</dbReference>
<evidence type="ECO:0000313" key="12">
    <source>
        <dbReference type="EMBL" id="ATC65035.1"/>
    </source>
</evidence>
<proteinExistence type="predicted"/>
<protein>
    <recommendedName>
        <fullName evidence="2">histidine kinase</fullName>
        <ecNumber evidence="2">2.7.13.3</ecNumber>
    </recommendedName>
</protein>
<feature type="domain" description="PAS" evidence="10">
    <location>
        <begin position="597"/>
        <end position="667"/>
    </location>
</feature>
<dbReference type="Gene3D" id="3.30.450.20">
    <property type="entry name" value="PAS domain"/>
    <property type="match status" value="4"/>
</dbReference>
<organism evidence="12 13">
    <name type="scientific">Nibricoccus aquaticus</name>
    <dbReference type="NCBI Taxonomy" id="2576891"/>
    <lineage>
        <taxon>Bacteria</taxon>
        <taxon>Pseudomonadati</taxon>
        <taxon>Verrucomicrobiota</taxon>
        <taxon>Opitutia</taxon>
        <taxon>Opitutales</taxon>
        <taxon>Opitutaceae</taxon>
        <taxon>Nibricoccus</taxon>
    </lineage>
</organism>
<dbReference type="InterPro" id="IPR013655">
    <property type="entry name" value="PAS_fold_3"/>
</dbReference>
<evidence type="ECO:0000256" key="6">
    <source>
        <dbReference type="ARBA" id="ARBA00022777"/>
    </source>
</evidence>
<dbReference type="InterPro" id="IPR003594">
    <property type="entry name" value="HATPase_dom"/>
</dbReference>
<keyword evidence="6" id="KW-0418">Kinase</keyword>
<feature type="domain" description="Histidine kinase" evidence="9">
    <location>
        <begin position="852"/>
        <end position="1046"/>
    </location>
</feature>
<dbReference type="InterPro" id="IPR013767">
    <property type="entry name" value="PAS_fold"/>
</dbReference>
<dbReference type="Gene3D" id="3.30.565.10">
    <property type="entry name" value="Histidine kinase-like ATPase, C-terminal domain"/>
    <property type="match status" value="1"/>
</dbReference>
<dbReference type="SMART" id="SM00387">
    <property type="entry name" value="HATPase_c"/>
    <property type="match status" value="1"/>
</dbReference>
<dbReference type="Pfam" id="PF08447">
    <property type="entry name" value="PAS_3"/>
    <property type="match status" value="1"/>
</dbReference>
<comment type="catalytic activity">
    <reaction evidence="1">
        <text>ATP + protein L-histidine = ADP + protein N-phospho-L-histidine.</text>
        <dbReference type="EC" id="2.7.13.3"/>
    </reaction>
</comment>
<evidence type="ECO:0000259" key="10">
    <source>
        <dbReference type="PROSITE" id="PS50112"/>
    </source>
</evidence>
<keyword evidence="8" id="KW-0843">Virulence</keyword>
<evidence type="ECO:0000313" key="13">
    <source>
        <dbReference type="Proteomes" id="UP000217265"/>
    </source>
</evidence>